<dbReference type="InterPro" id="IPR003661">
    <property type="entry name" value="HisK_dim/P_dom"/>
</dbReference>
<dbReference type="SUPFAM" id="SSF55874">
    <property type="entry name" value="ATPase domain of HSP90 chaperone/DNA topoisomerase II/histidine kinase"/>
    <property type="match status" value="1"/>
</dbReference>
<dbReference type="CDD" id="cd00082">
    <property type="entry name" value="HisKA"/>
    <property type="match status" value="1"/>
</dbReference>
<gene>
    <name evidence="7" type="ORF">SAMN04487935_3624</name>
</gene>
<dbReference type="PRINTS" id="PR00344">
    <property type="entry name" value="BCTRLSENSOR"/>
</dbReference>
<dbReference type="Pfam" id="PF00512">
    <property type="entry name" value="HisKA"/>
    <property type="match status" value="1"/>
</dbReference>
<dbReference type="InterPro" id="IPR050351">
    <property type="entry name" value="BphY/WalK/GraS-like"/>
</dbReference>
<keyword evidence="4" id="KW-0808">Transferase</keyword>
<proteinExistence type="predicted"/>
<dbReference type="RefSeq" id="WP_091398944.1">
    <property type="nucleotide sequence ID" value="NZ_BKAI01000010.1"/>
</dbReference>
<protein>
    <recommendedName>
        <fullName evidence="2">histidine kinase</fullName>
        <ecNumber evidence="2">2.7.13.3</ecNumber>
    </recommendedName>
</protein>
<evidence type="ECO:0000313" key="7">
    <source>
        <dbReference type="EMBL" id="SDK54159.1"/>
    </source>
</evidence>
<dbReference type="InterPro" id="IPR004358">
    <property type="entry name" value="Sig_transdc_His_kin-like_C"/>
</dbReference>
<evidence type="ECO:0000256" key="4">
    <source>
        <dbReference type="ARBA" id="ARBA00022679"/>
    </source>
</evidence>
<dbReference type="PANTHER" id="PTHR42878:SF15">
    <property type="entry name" value="BACTERIOPHYTOCHROME"/>
    <property type="match status" value="1"/>
</dbReference>
<evidence type="ECO:0000259" key="6">
    <source>
        <dbReference type="PROSITE" id="PS50109"/>
    </source>
</evidence>
<dbReference type="Pfam" id="PF02518">
    <property type="entry name" value="HATPase_c"/>
    <property type="match status" value="1"/>
</dbReference>
<dbReference type="SUPFAM" id="SSF47384">
    <property type="entry name" value="Homodimeric domain of signal transducing histidine kinase"/>
    <property type="match status" value="1"/>
</dbReference>
<dbReference type="AlphaFoldDB" id="A0A1G9CRC9"/>
<dbReference type="InterPro" id="IPR003594">
    <property type="entry name" value="HATPase_dom"/>
</dbReference>
<comment type="catalytic activity">
    <reaction evidence="1">
        <text>ATP + protein L-histidine = ADP + protein N-phospho-L-histidine.</text>
        <dbReference type="EC" id="2.7.13.3"/>
    </reaction>
</comment>
<reference evidence="7 8" key="1">
    <citation type="submission" date="2016-10" db="EMBL/GenBank/DDBJ databases">
        <authorList>
            <person name="de Groot N.N."/>
        </authorList>
    </citation>
    <scope>NUCLEOTIDE SEQUENCE [LARGE SCALE GENOMIC DNA]</scope>
    <source>
        <strain evidence="7 8">CGMCC 1.10076</strain>
    </source>
</reference>
<dbReference type="GO" id="GO:0000155">
    <property type="term" value="F:phosphorelay sensor kinase activity"/>
    <property type="evidence" value="ECO:0007669"/>
    <property type="project" value="InterPro"/>
</dbReference>
<keyword evidence="5" id="KW-0418">Kinase</keyword>
<dbReference type="PROSITE" id="PS50109">
    <property type="entry name" value="HIS_KIN"/>
    <property type="match status" value="1"/>
</dbReference>
<dbReference type="InterPro" id="IPR029016">
    <property type="entry name" value="GAF-like_dom_sf"/>
</dbReference>
<evidence type="ECO:0000256" key="1">
    <source>
        <dbReference type="ARBA" id="ARBA00000085"/>
    </source>
</evidence>
<dbReference type="SMART" id="SM00387">
    <property type="entry name" value="HATPase_c"/>
    <property type="match status" value="1"/>
</dbReference>
<dbReference type="Gene3D" id="3.30.450.40">
    <property type="match status" value="1"/>
</dbReference>
<name>A0A1G9CRC9_9FLAO</name>
<organism evidence="7 8">
    <name type="scientific">Flavobacterium noncentrifugens</name>
    <dbReference type="NCBI Taxonomy" id="1128970"/>
    <lineage>
        <taxon>Bacteria</taxon>
        <taxon>Pseudomonadati</taxon>
        <taxon>Bacteroidota</taxon>
        <taxon>Flavobacteriia</taxon>
        <taxon>Flavobacteriales</taxon>
        <taxon>Flavobacteriaceae</taxon>
        <taxon>Flavobacterium</taxon>
    </lineage>
</organism>
<accession>A0A1G9CRC9</accession>
<dbReference type="Proteomes" id="UP000199580">
    <property type="component" value="Unassembled WGS sequence"/>
</dbReference>
<dbReference type="SMART" id="SM00388">
    <property type="entry name" value="HisKA"/>
    <property type="match status" value="1"/>
</dbReference>
<dbReference type="Gene3D" id="1.10.287.130">
    <property type="match status" value="1"/>
</dbReference>
<dbReference type="GO" id="GO:0030295">
    <property type="term" value="F:protein kinase activator activity"/>
    <property type="evidence" value="ECO:0007669"/>
    <property type="project" value="TreeGrafter"/>
</dbReference>
<feature type="domain" description="Histidine kinase" evidence="6">
    <location>
        <begin position="209"/>
        <end position="436"/>
    </location>
</feature>
<dbReference type="EMBL" id="FNEZ01000007">
    <property type="protein sequence ID" value="SDK54159.1"/>
    <property type="molecule type" value="Genomic_DNA"/>
</dbReference>
<dbReference type="Gene3D" id="3.30.565.10">
    <property type="entry name" value="Histidine kinase-like ATPase, C-terminal domain"/>
    <property type="match status" value="1"/>
</dbReference>
<keyword evidence="8" id="KW-1185">Reference proteome</keyword>
<dbReference type="InterPro" id="IPR003018">
    <property type="entry name" value="GAF"/>
</dbReference>
<sequence length="437" mass="49483">MLPDTEHTFQKDIDDISKINIIPGLLEVICQSTGMGFAAVARVTEDRWITCSVKDDINFGLKPGDELEIKTTICNEIRHDNKPVVIDHVAKDPIFHDHHTPAMYGFQSYISVPITRKDGTFFGTLCAIDPHPHTLNTPATTGMFNLFAELIAFHLNAVDEIDSGKMQLQHQKNFNVELEKKVKERTVQLEDTNVSLEKMNKELQSFAYISSHDLQEPLRKIQTFASLIAEKEIDSLTPIGKDYFNRMRNAAERMQTLINDLLAYSRADNDIRKFEITDLRAIIESVKDDLTEELHSKNGIVAIGEMCDVNIIPFQFRQLIYNLISNAIKFTKAGQAPLIEVSSQIAEGKFLKNKNLLPNSYYCHITITDNGIGFPQEYNEKIFELFQRLHSRTIYDGTGIGLAIVKKIVDNHNGYIAAKGELDKGATFDIFFPATRI</sequence>
<dbReference type="SUPFAM" id="SSF55781">
    <property type="entry name" value="GAF domain-like"/>
    <property type="match status" value="1"/>
</dbReference>
<dbReference type="GO" id="GO:0007234">
    <property type="term" value="P:osmosensory signaling via phosphorelay pathway"/>
    <property type="evidence" value="ECO:0007669"/>
    <property type="project" value="TreeGrafter"/>
</dbReference>
<dbReference type="STRING" id="1128970.SAMN04487935_3624"/>
<evidence type="ECO:0000256" key="2">
    <source>
        <dbReference type="ARBA" id="ARBA00012438"/>
    </source>
</evidence>
<keyword evidence="3" id="KW-0597">Phosphoprotein</keyword>
<dbReference type="PANTHER" id="PTHR42878">
    <property type="entry name" value="TWO-COMPONENT HISTIDINE KINASE"/>
    <property type="match status" value="1"/>
</dbReference>
<dbReference type="InterPro" id="IPR036890">
    <property type="entry name" value="HATPase_C_sf"/>
</dbReference>
<evidence type="ECO:0000256" key="3">
    <source>
        <dbReference type="ARBA" id="ARBA00022553"/>
    </source>
</evidence>
<evidence type="ECO:0000256" key="5">
    <source>
        <dbReference type="ARBA" id="ARBA00022777"/>
    </source>
</evidence>
<dbReference type="Pfam" id="PF01590">
    <property type="entry name" value="GAF"/>
    <property type="match status" value="1"/>
</dbReference>
<dbReference type="GO" id="GO:0000156">
    <property type="term" value="F:phosphorelay response regulator activity"/>
    <property type="evidence" value="ECO:0007669"/>
    <property type="project" value="TreeGrafter"/>
</dbReference>
<dbReference type="InterPro" id="IPR036097">
    <property type="entry name" value="HisK_dim/P_sf"/>
</dbReference>
<dbReference type="EC" id="2.7.13.3" evidence="2"/>
<dbReference type="InterPro" id="IPR005467">
    <property type="entry name" value="His_kinase_dom"/>
</dbReference>
<evidence type="ECO:0000313" key="8">
    <source>
        <dbReference type="Proteomes" id="UP000199580"/>
    </source>
</evidence>
<dbReference type="OrthoDB" id="9124519at2"/>